<dbReference type="GO" id="GO:1990281">
    <property type="term" value="C:efflux pump complex"/>
    <property type="evidence" value="ECO:0007669"/>
    <property type="project" value="TreeGrafter"/>
</dbReference>
<gene>
    <name evidence="4" type="ORF">H0I76_17535</name>
</gene>
<dbReference type="Gene3D" id="1.10.287.470">
    <property type="entry name" value="Helix hairpin bin"/>
    <property type="match status" value="1"/>
</dbReference>
<name>A0A8J7MB56_9RHOB</name>
<dbReference type="EMBL" id="JAEHHL010000012">
    <property type="protein sequence ID" value="MBK0401002.1"/>
    <property type="molecule type" value="Genomic_DNA"/>
</dbReference>
<feature type="coiled-coil region" evidence="2">
    <location>
        <begin position="87"/>
        <end position="114"/>
    </location>
</feature>
<protein>
    <submittedName>
        <fullName evidence="4">Efflux RND transporter periplasmic adaptor subunit</fullName>
    </submittedName>
</protein>
<dbReference type="InterPro" id="IPR058792">
    <property type="entry name" value="Beta-barrel_RND_2"/>
</dbReference>
<feature type="domain" description="CusB-like beta-barrel" evidence="3">
    <location>
        <begin position="187"/>
        <end position="257"/>
    </location>
</feature>
<proteinExistence type="inferred from homology"/>
<keyword evidence="2" id="KW-0175">Coiled coil</keyword>
<keyword evidence="5" id="KW-1185">Reference proteome</keyword>
<reference evidence="4" key="1">
    <citation type="submission" date="2020-12" db="EMBL/GenBank/DDBJ databases">
        <title>Bacterial taxonomy.</title>
        <authorList>
            <person name="Pan X."/>
        </authorList>
    </citation>
    <scope>NUCLEOTIDE SEQUENCE</scope>
    <source>
        <strain evidence="4">M0105</strain>
    </source>
</reference>
<dbReference type="Gene3D" id="2.40.420.20">
    <property type="match status" value="1"/>
</dbReference>
<evidence type="ECO:0000313" key="4">
    <source>
        <dbReference type="EMBL" id="MBK0401002.1"/>
    </source>
</evidence>
<dbReference type="GO" id="GO:0015562">
    <property type="term" value="F:efflux transmembrane transporter activity"/>
    <property type="evidence" value="ECO:0007669"/>
    <property type="project" value="TreeGrafter"/>
</dbReference>
<comment type="caution">
    <text evidence="4">The sequence shown here is derived from an EMBL/GenBank/DDBJ whole genome shotgun (WGS) entry which is preliminary data.</text>
</comment>
<dbReference type="RefSeq" id="WP_200612947.1">
    <property type="nucleotide sequence ID" value="NZ_JAEHHL010000012.1"/>
</dbReference>
<evidence type="ECO:0000256" key="2">
    <source>
        <dbReference type="SAM" id="Coils"/>
    </source>
</evidence>
<dbReference type="Proteomes" id="UP000655420">
    <property type="component" value="Unassembled WGS sequence"/>
</dbReference>
<dbReference type="NCBIfam" id="TIGR01730">
    <property type="entry name" value="RND_mfp"/>
    <property type="match status" value="1"/>
</dbReference>
<evidence type="ECO:0000313" key="5">
    <source>
        <dbReference type="Proteomes" id="UP000655420"/>
    </source>
</evidence>
<dbReference type="Pfam" id="PF25954">
    <property type="entry name" value="Beta-barrel_RND_2"/>
    <property type="match status" value="1"/>
</dbReference>
<evidence type="ECO:0000259" key="3">
    <source>
        <dbReference type="Pfam" id="PF25954"/>
    </source>
</evidence>
<dbReference type="InterPro" id="IPR006143">
    <property type="entry name" value="RND_pump_MFP"/>
</dbReference>
<dbReference type="PANTHER" id="PTHR30469">
    <property type="entry name" value="MULTIDRUG RESISTANCE PROTEIN MDTA"/>
    <property type="match status" value="1"/>
</dbReference>
<dbReference type="Gene3D" id="2.40.30.170">
    <property type="match status" value="1"/>
</dbReference>
<dbReference type="AlphaFoldDB" id="A0A8J7MB56"/>
<sequence length="335" mass="36494">MIRNLLRFLVLATLVAGGVWAWNMRPQSVTTARLTRGDAAEVVYATGVIEPVRWAEVAPLRRGRIVQTCRCEGRVVLEGEVLFRLDASELKARIAELEARLDFAEKELTRAEDLFARRVATRETLEERVSTVAEYRAALGATRTQLAEMVIRAPMEGQVLRLDGEVGEVVELGQTLAWVGQPRPLQVVAEVNEEDIPRVREGQAALILADAFPAWDLPATVASITPKGDPELKTYRVYLALPDDTPLFIGMSVDVNIVVRVVPSAILAPAPAVTGGAIFTIENRRARRIAIETGIRGAGSVEIVRGAEEGLEVVSPVPPGLAEGDRLRIEGEATQ</sequence>
<accession>A0A8J7MB56</accession>
<comment type="similarity">
    <text evidence="1">Belongs to the membrane fusion protein (MFP) (TC 8.A.1) family.</text>
</comment>
<evidence type="ECO:0000256" key="1">
    <source>
        <dbReference type="ARBA" id="ARBA00009477"/>
    </source>
</evidence>
<organism evidence="4 5">
    <name type="scientific">Thermohalobaculum xanthum</name>
    <dbReference type="NCBI Taxonomy" id="2753746"/>
    <lineage>
        <taxon>Bacteria</taxon>
        <taxon>Pseudomonadati</taxon>
        <taxon>Pseudomonadota</taxon>
        <taxon>Alphaproteobacteria</taxon>
        <taxon>Rhodobacterales</taxon>
        <taxon>Paracoccaceae</taxon>
        <taxon>Thermohalobaculum</taxon>
    </lineage>
</organism>
<dbReference type="Gene3D" id="2.40.50.100">
    <property type="match status" value="1"/>
</dbReference>
<dbReference type="SUPFAM" id="SSF111369">
    <property type="entry name" value="HlyD-like secretion proteins"/>
    <property type="match status" value="1"/>
</dbReference>